<proteinExistence type="predicted"/>
<dbReference type="RefSeq" id="WP_116177007.1">
    <property type="nucleotide sequence ID" value="NZ_CP144375.1"/>
</dbReference>
<dbReference type="PANTHER" id="PTHR47916:SF1">
    <property type="entry name" value="3-HYDROXY-5-PHOSPHONOOXYPENTANE-2,4-DIONE THIOLASE"/>
    <property type="match status" value="1"/>
</dbReference>
<dbReference type="EMBL" id="QUNO01000009">
    <property type="protein sequence ID" value="REH43553.1"/>
    <property type="molecule type" value="Genomic_DNA"/>
</dbReference>
<dbReference type="Proteomes" id="UP000256269">
    <property type="component" value="Unassembled WGS sequence"/>
</dbReference>
<keyword evidence="3" id="KW-1185">Reference proteome</keyword>
<dbReference type="NCBIfam" id="NF005556">
    <property type="entry name" value="PRK07226.1"/>
    <property type="match status" value="1"/>
</dbReference>
<dbReference type="InterPro" id="IPR041720">
    <property type="entry name" value="FbaB-like"/>
</dbReference>
<dbReference type="GO" id="GO:0004332">
    <property type="term" value="F:fructose-bisphosphate aldolase activity"/>
    <property type="evidence" value="ECO:0007669"/>
    <property type="project" value="InterPro"/>
</dbReference>
<dbReference type="InterPro" id="IPR013785">
    <property type="entry name" value="Aldolase_TIM"/>
</dbReference>
<dbReference type="Pfam" id="PF01791">
    <property type="entry name" value="DeoC"/>
    <property type="match status" value="1"/>
</dbReference>
<gene>
    <name evidence="2" type="ORF">BCF44_10996</name>
</gene>
<dbReference type="CDD" id="cd00958">
    <property type="entry name" value="DhnA"/>
    <property type="match status" value="1"/>
</dbReference>
<feature type="active site" description="Proton donor" evidence="1">
    <location>
        <position position="146"/>
    </location>
</feature>
<reference evidence="2 3" key="1">
    <citation type="submission" date="2018-08" db="EMBL/GenBank/DDBJ databases">
        <title>Genomic Encyclopedia of Archaeal and Bacterial Type Strains, Phase II (KMG-II): from individual species to whole genera.</title>
        <authorList>
            <person name="Goeker M."/>
        </authorList>
    </citation>
    <scope>NUCLEOTIDE SEQUENCE [LARGE SCALE GENOMIC DNA]</scope>
    <source>
        <strain evidence="2 3">DSM 45791</strain>
    </source>
</reference>
<accession>A0A3E0HEG7</accession>
<name>A0A3E0HEG7_9PSEU</name>
<protein>
    <submittedName>
        <fullName evidence="2">Fructose-bisphosphate aldolase/2-amino-3,7-dideoxy-D-threo-hept-6-ulosonate synthase/2-amino-4, 5-dihydroxy-6-oxo-7-(Phosphonooxy)heptanoate synthase</fullName>
    </submittedName>
</protein>
<dbReference type="SMART" id="SM01133">
    <property type="entry name" value="DeoC"/>
    <property type="match status" value="1"/>
</dbReference>
<evidence type="ECO:0000313" key="2">
    <source>
        <dbReference type="EMBL" id="REH43553.1"/>
    </source>
</evidence>
<evidence type="ECO:0000256" key="1">
    <source>
        <dbReference type="PIRSR" id="PIRSR038992-1"/>
    </source>
</evidence>
<dbReference type="Gene3D" id="3.20.20.70">
    <property type="entry name" value="Aldolase class I"/>
    <property type="match status" value="1"/>
</dbReference>
<dbReference type="SUPFAM" id="SSF51569">
    <property type="entry name" value="Aldolase"/>
    <property type="match status" value="1"/>
</dbReference>
<dbReference type="AlphaFoldDB" id="A0A3E0HEG7"/>
<dbReference type="OrthoDB" id="9771504at2"/>
<feature type="active site" description="Schiff-base intermediate with dihydroxyacetone-P" evidence="1">
    <location>
        <position position="177"/>
    </location>
</feature>
<dbReference type="PIRSF" id="PIRSF038992">
    <property type="entry name" value="Aldolase_Ia"/>
    <property type="match status" value="1"/>
</dbReference>
<dbReference type="InterPro" id="IPR050456">
    <property type="entry name" value="DeoC/FbaB_aldolase"/>
</dbReference>
<sequence length="271" mass="28097">MTPGKSLRLRRLVDARSGRTLLVPLDHSLGDGPIASADGVRDLVETLAANGADAVLVHKGRVRFLPTDQVGDLALVVHLNGSTRHAPDSNDKVIVGEVAEAVELGADAVSVHINMGSATEATQLSDLGRVAAECARWGVPLLAMVYPRGPRITEPTDPELVAHAANLAADLGADLVKTPYTGDVVSMAEVVRSCPIPILTAGGARVGDDQQLLATVEDVLASGAIGLAIGRNVFESPDAAKTTRLLADAVHADRHLTSIPNLPSRPEAALG</sequence>
<dbReference type="PANTHER" id="PTHR47916">
    <property type="entry name" value="FRUCTOSE-BISPHOSPHATE ALDOLASE CLASS 1"/>
    <property type="match status" value="1"/>
</dbReference>
<comment type="caution">
    <text evidence="2">The sequence shown here is derived from an EMBL/GenBank/DDBJ whole genome shotgun (WGS) entry which is preliminary data.</text>
</comment>
<dbReference type="InterPro" id="IPR002915">
    <property type="entry name" value="DeoC/FbaB/LacD_aldolase"/>
</dbReference>
<organism evidence="2 3">
    <name type="scientific">Kutzneria buriramensis</name>
    <dbReference type="NCBI Taxonomy" id="1045776"/>
    <lineage>
        <taxon>Bacteria</taxon>
        <taxon>Bacillati</taxon>
        <taxon>Actinomycetota</taxon>
        <taxon>Actinomycetes</taxon>
        <taxon>Pseudonocardiales</taxon>
        <taxon>Pseudonocardiaceae</taxon>
        <taxon>Kutzneria</taxon>
    </lineage>
</organism>
<evidence type="ECO:0000313" key="3">
    <source>
        <dbReference type="Proteomes" id="UP000256269"/>
    </source>
</evidence>